<dbReference type="Proteomes" id="UP000029981">
    <property type="component" value="Chromosome 3"/>
</dbReference>
<name>A0A0A0L8B6_CUCSA</name>
<dbReference type="EMBL" id="CM002924">
    <property type="protein sequence ID" value="KGN58003.1"/>
    <property type="molecule type" value="Genomic_DNA"/>
</dbReference>
<feature type="compositionally biased region" description="Polar residues" evidence="1">
    <location>
        <begin position="83"/>
        <end position="97"/>
    </location>
</feature>
<evidence type="ECO:0000256" key="1">
    <source>
        <dbReference type="SAM" id="MobiDB-lite"/>
    </source>
</evidence>
<sequence>MFLMKNKVIQLDMRIFHFNLIFKISTQHPHFTNTLMMPTSTTFDFFSTNHDTLNMEEGQTPQFHVDVGQSTNVIGRDDRGHYVNQQGRISRNSSTQD</sequence>
<gene>
    <name evidence="2" type="ORF">Csa_3G426890</name>
</gene>
<reference evidence="2 3" key="3">
    <citation type="journal article" date="2010" name="BMC Genomics">
        <title>Transcriptome sequencing and comparative analysis of cucumber flowers with different sex types.</title>
        <authorList>
            <person name="Guo S."/>
            <person name="Zheng Y."/>
            <person name="Joung J.G."/>
            <person name="Liu S."/>
            <person name="Zhang Z."/>
            <person name="Crasta O.R."/>
            <person name="Sobral B.W."/>
            <person name="Xu Y."/>
            <person name="Huang S."/>
            <person name="Fei Z."/>
        </authorList>
    </citation>
    <scope>NUCLEOTIDE SEQUENCE [LARGE SCALE GENOMIC DNA]</scope>
    <source>
        <strain evidence="3">cv. 9930</strain>
    </source>
</reference>
<accession>A0A0A0L8B6</accession>
<dbReference type="AlphaFoldDB" id="A0A0A0L8B6"/>
<proteinExistence type="predicted"/>
<organism evidence="2 3">
    <name type="scientific">Cucumis sativus</name>
    <name type="common">Cucumber</name>
    <dbReference type="NCBI Taxonomy" id="3659"/>
    <lineage>
        <taxon>Eukaryota</taxon>
        <taxon>Viridiplantae</taxon>
        <taxon>Streptophyta</taxon>
        <taxon>Embryophyta</taxon>
        <taxon>Tracheophyta</taxon>
        <taxon>Spermatophyta</taxon>
        <taxon>Magnoliopsida</taxon>
        <taxon>eudicotyledons</taxon>
        <taxon>Gunneridae</taxon>
        <taxon>Pentapetalae</taxon>
        <taxon>rosids</taxon>
        <taxon>fabids</taxon>
        <taxon>Cucurbitales</taxon>
        <taxon>Cucurbitaceae</taxon>
        <taxon>Benincaseae</taxon>
        <taxon>Cucumis</taxon>
    </lineage>
</organism>
<reference evidence="2 3" key="2">
    <citation type="journal article" date="2009" name="PLoS ONE">
        <title>An integrated genetic and cytogenetic map of the cucumber genome.</title>
        <authorList>
            <person name="Ren Y."/>
            <person name="Zhang Z."/>
            <person name="Liu J."/>
            <person name="Staub J.E."/>
            <person name="Han Y."/>
            <person name="Cheng Z."/>
            <person name="Li X."/>
            <person name="Lu J."/>
            <person name="Miao H."/>
            <person name="Kang H."/>
            <person name="Xie B."/>
            <person name="Gu X."/>
            <person name="Wang X."/>
            <person name="Du Y."/>
            <person name="Jin W."/>
            <person name="Huang S."/>
        </authorList>
    </citation>
    <scope>NUCLEOTIDE SEQUENCE [LARGE SCALE GENOMIC DNA]</scope>
    <source>
        <strain evidence="3">cv. 9930</strain>
    </source>
</reference>
<protein>
    <submittedName>
        <fullName evidence="2">Uncharacterized protein</fullName>
    </submittedName>
</protein>
<reference evidence="2 3" key="1">
    <citation type="journal article" date="2009" name="Nat. Genet.">
        <title>The genome of the cucumber, Cucumis sativus L.</title>
        <authorList>
            <person name="Huang S."/>
            <person name="Li R."/>
            <person name="Zhang Z."/>
            <person name="Li L."/>
            <person name="Gu X."/>
            <person name="Fan W."/>
            <person name="Lucas W.J."/>
            <person name="Wang X."/>
            <person name="Xie B."/>
            <person name="Ni P."/>
            <person name="Ren Y."/>
            <person name="Zhu H."/>
            <person name="Li J."/>
            <person name="Lin K."/>
            <person name="Jin W."/>
            <person name="Fei Z."/>
            <person name="Li G."/>
            <person name="Staub J."/>
            <person name="Kilian A."/>
            <person name="van der Vossen E.A."/>
            <person name="Wu Y."/>
            <person name="Guo J."/>
            <person name="He J."/>
            <person name="Jia Z."/>
            <person name="Ren Y."/>
            <person name="Tian G."/>
            <person name="Lu Y."/>
            <person name="Ruan J."/>
            <person name="Qian W."/>
            <person name="Wang M."/>
            <person name="Huang Q."/>
            <person name="Li B."/>
            <person name="Xuan Z."/>
            <person name="Cao J."/>
            <person name="Asan"/>
            <person name="Wu Z."/>
            <person name="Zhang J."/>
            <person name="Cai Q."/>
            <person name="Bai Y."/>
            <person name="Zhao B."/>
            <person name="Han Y."/>
            <person name="Li Y."/>
            <person name="Li X."/>
            <person name="Wang S."/>
            <person name="Shi Q."/>
            <person name="Liu S."/>
            <person name="Cho W.K."/>
            <person name="Kim J.Y."/>
            <person name="Xu Y."/>
            <person name="Heller-Uszynska K."/>
            <person name="Miao H."/>
            <person name="Cheng Z."/>
            <person name="Zhang S."/>
            <person name="Wu J."/>
            <person name="Yang Y."/>
            <person name="Kang H."/>
            <person name="Li M."/>
            <person name="Liang H."/>
            <person name="Ren X."/>
            <person name="Shi Z."/>
            <person name="Wen M."/>
            <person name="Jian M."/>
            <person name="Yang H."/>
            <person name="Zhang G."/>
            <person name="Yang Z."/>
            <person name="Chen R."/>
            <person name="Liu S."/>
            <person name="Li J."/>
            <person name="Ma L."/>
            <person name="Liu H."/>
            <person name="Zhou Y."/>
            <person name="Zhao J."/>
            <person name="Fang X."/>
            <person name="Li G."/>
            <person name="Fang L."/>
            <person name="Li Y."/>
            <person name="Liu D."/>
            <person name="Zheng H."/>
            <person name="Zhang Y."/>
            <person name="Qin N."/>
            <person name="Li Z."/>
            <person name="Yang G."/>
            <person name="Yang S."/>
            <person name="Bolund L."/>
            <person name="Kristiansen K."/>
            <person name="Zheng H."/>
            <person name="Li S."/>
            <person name="Zhang X."/>
            <person name="Yang H."/>
            <person name="Wang J."/>
            <person name="Sun R."/>
            <person name="Zhang B."/>
            <person name="Jiang S."/>
            <person name="Wang J."/>
            <person name="Du Y."/>
            <person name="Li S."/>
        </authorList>
    </citation>
    <scope>NUCLEOTIDE SEQUENCE [LARGE SCALE GENOMIC DNA]</scope>
    <source>
        <strain evidence="3">cv. 9930</strain>
    </source>
</reference>
<dbReference type="Gramene" id="KGN58003">
    <property type="protein sequence ID" value="KGN58003"/>
    <property type="gene ID" value="Csa_3G426890"/>
</dbReference>
<reference evidence="2 3" key="4">
    <citation type="journal article" date="2011" name="BMC Genomics">
        <title>RNA-Seq improves annotation of protein-coding genes in the cucumber genome.</title>
        <authorList>
            <person name="Li Z."/>
            <person name="Zhang Z."/>
            <person name="Yan P."/>
            <person name="Huang S."/>
            <person name="Fei Z."/>
            <person name="Lin K."/>
        </authorList>
    </citation>
    <scope>NUCLEOTIDE SEQUENCE [LARGE SCALE GENOMIC DNA]</scope>
    <source>
        <strain evidence="3">cv. 9930</strain>
    </source>
</reference>
<keyword evidence="3" id="KW-1185">Reference proteome</keyword>
<feature type="region of interest" description="Disordered" evidence="1">
    <location>
        <begin position="74"/>
        <end position="97"/>
    </location>
</feature>
<evidence type="ECO:0000313" key="3">
    <source>
        <dbReference type="Proteomes" id="UP000029981"/>
    </source>
</evidence>
<evidence type="ECO:0000313" key="2">
    <source>
        <dbReference type="EMBL" id="KGN58003.1"/>
    </source>
</evidence>